<feature type="domain" description="HEPN" evidence="1">
    <location>
        <begin position="10"/>
        <end position="120"/>
    </location>
</feature>
<dbReference type="Gene3D" id="1.20.120.330">
    <property type="entry name" value="Nucleotidyltransferases domain 2"/>
    <property type="match status" value="1"/>
</dbReference>
<evidence type="ECO:0000313" key="2">
    <source>
        <dbReference type="EMBL" id="QEN04595.1"/>
    </source>
</evidence>
<dbReference type="EMBL" id="CP035807">
    <property type="protein sequence ID" value="QEN04595.1"/>
    <property type="molecule type" value="Genomic_DNA"/>
</dbReference>
<dbReference type="RefSeq" id="WP_149567838.1">
    <property type="nucleotide sequence ID" value="NZ_CP035807.1"/>
</dbReference>
<dbReference type="PROSITE" id="PS50910">
    <property type="entry name" value="HEPN"/>
    <property type="match status" value="1"/>
</dbReference>
<dbReference type="KEGG" id="sper:EW093_07720"/>
<organism evidence="2 3">
    <name type="scientific">Thiospirochaeta perfilievii</name>
    <dbReference type="NCBI Taxonomy" id="252967"/>
    <lineage>
        <taxon>Bacteria</taxon>
        <taxon>Pseudomonadati</taxon>
        <taxon>Spirochaetota</taxon>
        <taxon>Spirochaetia</taxon>
        <taxon>Spirochaetales</taxon>
        <taxon>Spirochaetaceae</taxon>
        <taxon>Thiospirochaeta</taxon>
    </lineage>
</organism>
<dbReference type="Pfam" id="PF05168">
    <property type="entry name" value="HEPN"/>
    <property type="match status" value="1"/>
</dbReference>
<evidence type="ECO:0000259" key="1">
    <source>
        <dbReference type="PROSITE" id="PS50910"/>
    </source>
</evidence>
<sequence length="133" mass="15571">MNKLVNEWLSFASKDLKTVVKLIDDPDLTNVVAFHIHQCIEKCFKAVICLKVEEVPRKHNLIKLYGTVRNYCKLDINMNTLEEISEVYIDTRYPSDMGLMPYGSLSIERAEDFQREAKYIYKQIEKFVTTESN</sequence>
<gene>
    <name evidence="2" type="ORF">EW093_07720</name>
</gene>
<dbReference type="OrthoDB" id="371191at2"/>
<name>A0A5C1Q948_9SPIO</name>
<dbReference type="Proteomes" id="UP000323824">
    <property type="component" value="Chromosome"/>
</dbReference>
<keyword evidence="3" id="KW-1185">Reference proteome</keyword>
<protein>
    <submittedName>
        <fullName evidence="2">HEPN domain-containing protein</fullName>
    </submittedName>
</protein>
<accession>A0A5C1Q948</accession>
<dbReference type="SMART" id="SM00748">
    <property type="entry name" value="HEPN"/>
    <property type="match status" value="1"/>
</dbReference>
<dbReference type="AlphaFoldDB" id="A0A5C1Q948"/>
<reference evidence="2 3" key="2">
    <citation type="submission" date="2019-09" db="EMBL/GenBank/DDBJ databases">
        <title>Complete Genome Sequence and Methylome Analysis of free living Spirochaetas.</title>
        <authorList>
            <person name="Leshcheva N."/>
            <person name="Mikheeva N."/>
        </authorList>
    </citation>
    <scope>NUCLEOTIDE SEQUENCE [LARGE SCALE GENOMIC DNA]</scope>
    <source>
        <strain evidence="2 3">P</strain>
    </source>
</reference>
<reference evidence="2 3" key="1">
    <citation type="submission" date="2019-02" db="EMBL/GenBank/DDBJ databases">
        <authorList>
            <person name="Fomenkov A."/>
            <person name="Dubinina G."/>
            <person name="Grabovich M."/>
            <person name="Vincze T."/>
            <person name="Roberts R.J."/>
        </authorList>
    </citation>
    <scope>NUCLEOTIDE SEQUENCE [LARGE SCALE GENOMIC DNA]</scope>
    <source>
        <strain evidence="2 3">P</strain>
    </source>
</reference>
<evidence type="ECO:0000313" key="3">
    <source>
        <dbReference type="Proteomes" id="UP000323824"/>
    </source>
</evidence>
<dbReference type="InterPro" id="IPR007842">
    <property type="entry name" value="HEPN_dom"/>
</dbReference>
<proteinExistence type="predicted"/>
<dbReference type="SUPFAM" id="SSF81593">
    <property type="entry name" value="Nucleotidyltransferase substrate binding subunit/domain"/>
    <property type="match status" value="1"/>
</dbReference>